<sequence>MRIKVVTKFNDRITGERMESGKCYEYSDTRAKELIKTGYATAVSTKNEEKKG</sequence>
<proteinExistence type="predicted"/>
<keyword evidence="2" id="KW-1185">Reference proteome</keyword>
<dbReference type="AlphaFoldDB" id="A0A1M6RNJ2"/>
<evidence type="ECO:0000313" key="1">
    <source>
        <dbReference type="EMBL" id="SHK33898.1"/>
    </source>
</evidence>
<dbReference type="STRING" id="1121950.SAMN02745243_02741"/>
<dbReference type="RefSeq" id="WP_159434649.1">
    <property type="nucleotide sequence ID" value="NZ_FQZY01000043.1"/>
</dbReference>
<dbReference type="EMBL" id="FQZY01000043">
    <property type="protein sequence ID" value="SHK33898.1"/>
    <property type="molecule type" value="Genomic_DNA"/>
</dbReference>
<organism evidence="1 2">
    <name type="scientific">Hespellia stercorisuis DSM 15480</name>
    <dbReference type="NCBI Taxonomy" id="1121950"/>
    <lineage>
        <taxon>Bacteria</taxon>
        <taxon>Bacillati</taxon>
        <taxon>Bacillota</taxon>
        <taxon>Clostridia</taxon>
        <taxon>Lachnospirales</taxon>
        <taxon>Lachnospiraceae</taxon>
        <taxon>Hespellia</taxon>
    </lineage>
</organism>
<gene>
    <name evidence="1" type="ORF">SAMN02745243_02741</name>
</gene>
<reference evidence="1 2" key="1">
    <citation type="submission" date="2016-11" db="EMBL/GenBank/DDBJ databases">
        <authorList>
            <person name="Jaros S."/>
            <person name="Januszkiewicz K."/>
            <person name="Wedrychowicz H."/>
        </authorList>
    </citation>
    <scope>NUCLEOTIDE SEQUENCE [LARGE SCALE GENOMIC DNA]</scope>
    <source>
        <strain evidence="1 2">DSM 15480</strain>
    </source>
</reference>
<evidence type="ECO:0000313" key="2">
    <source>
        <dbReference type="Proteomes" id="UP000184301"/>
    </source>
</evidence>
<accession>A0A1M6RNJ2</accession>
<dbReference type="Proteomes" id="UP000184301">
    <property type="component" value="Unassembled WGS sequence"/>
</dbReference>
<protein>
    <submittedName>
        <fullName evidence="1">Uncharacterized protein</fullName>
    </submittedName>
</protein>
<name>A0A1M6RNJ2_9FIRM</name>